<feature type="non-terminal residue" evidence="1">
    <location>
        <position position="1"/>
    </location>
</feature>
<accession>A0A382X293</accession>
<gene>
    <name evidence="1" type="ORF">METZ01_LOCUS418201</name>
</gene>
<reference evidence="1" key="1">
    <citation type="submission" date="2018-05" db="EMBL/GenBank/DDBJ databases">
        <authorList>
            <person name="Lanie J.A."/>
            <person name="Ng W.-L."/>
            <person name="Kazmierczak K.M."/>
            <person name="Andrzejewski T.M."/>
            <person name="Davidsen T.M."/>
            <person name="Wayne K.J."/>
            <person name="Tettelin H."/>
            <person name="Glass J.I."/>
            <person name="Rusch D."/>
            <person name="Podicherti R."/>
            <person name="Tsui H.-C.T."/>
            <person name="Winkler M.E."/>
        </authorList>
    </citation>
    <scope>NUCLEOTIDE SEQUENCE</scope>
</reference>
<sequence>VKKIAVVGAGIVGICSSYFLQQSGFNVTLI</sequence>
<dbReference type="Gene3D" id="3.50.50.60">
    <property type="entry name" value="FAD/NAD(P)-binding domain"/>
    <property type="match status" value="1"/>
</dbReference>
<protein>
    <submittedName>
        <fullName evidence="1">Uncharacterized protein</fullName>
    </submittedName>
</protein>
<dbReference type="Pfam" id="PF13450">
    <property type="entry name" value="NAD_binding_8"/>
    <property type="match status" value="1"/>
</dbReference>
<dbReference type="EMBL" id="UINC01164477">
    <property type="protein sequence ID" value="SVD65347.1"/>
    <property type="molecule type" value="Genomic_DNA"/>
</dbReference>
<proteinExistence type="predicted"/>
<evidence type="ECO:0000313" key="1">
    <source>
        <dbReference type="EMBL" id="SVD65347.1"/>
    </source>
</evidence>
<dbReference type="AlphaFoldDB" id="A0A382X293"/>
<name>A0A382X293_9ZZZZ</name>
<dbReference type="InterPro" id="IPR036188">
    <property type="entry name" value="FAD/NAD-bd_sf"/>
</dbReference>
<dbReference type="SUPFAM" id="SSF51971">
    <property type="entry name" value="Nucleotide-binding domain"/>
    <property type="match status" value="1"/>
</dbReference>
<organism evidence="1">
    <name type="scientific">marine metagenome</name>
    <dbReference type="NCBI Taxonomy" id="408172"/>
    <lineage>
        <taxon>unclassified sequences</taxon>
        <taxon>metagenomes</taxon>
        <taxon>ecological metagenomes</taxon>
    </lineage>
</organism>
<feature type="non-terminal residue" evidence="1">
    <location>
        <position position="30"/>
    </location>
</feature>